<dbReference type="Proteomes" id="UP000054549">
    <property type="component" value="Unassembled WGS sequence"/>
</dbReference>
<keyword evidence="2" id="KW-1185">Reference proteome</keyword>
<reference evidence="1 2" key="1">
    <citation type="submission" date="2014-04" db="EMBL/GenBank/DDBJ databases">
        <title>Evolutionary Origins and Diversification of the Mycorrhizal Mutualists.</title>
        <authorList>
            <consortium name="DOE Joint Genome Institute"/>
            <consortium name="Mycorrhizal Genomics Consortium"/>
            <person name="Kohler A."/>
            <person name="Kuo A."/>
            <person name="Nagy L.G."/>
            <person name="Floudas D."/>
            <person name="Copeland A."/>
            <person name="Barry K.W."/>
            <person name="Cichocki N."/>
            <person name="Veneault-Fourrey C."/>
            <person name="LaButti K."/>
            <person name="Lindquist E.A."/>
            <person name="Lipzen A."/>
            <person name="Lundell T."/>
            <person name="Morin E."/>
            <person name="Murat C."/>
            <person name="Riley R."/>
            <person name="Ohm R."/>
            <person name="Sun H."/>
            <person name="Tunlid A."/>
            <person name="Henrissat B."/>
            <person name="Grigoriev I.V."/>
            <person name="Hibbett D.S."/>
            <person name="Martin F."/>
        </authorList>
    </citation>
    <scope>NUCLEOTIDE SEQUENCE [LARGE SCALE GENOMIC DNA]</scope>
    <source>
        <strain evidence="1 2">Koide BX008</strain>
    </source>
</reference>
<feature type="non-terminal residue" evidence="1">
    <location>
        <position position="1"/>
    </location>
</feature>
<gene>
    <name evidence="1" type="ORF">M378DRAFT_24909</name>
</gene>
<evidence type="ECO:0000313" key="1">
    <source>
        <dbReference type="EMBL" id="KIL63670.1"/>
    </source>
</evidence>
<name>A0A0C2SKD5_AMAMK</name>
<feature type="non-terminal residue" evidence="1">
    <location>
        <position position="53"/>
    </location>
</feature>
<dbReference type="InParanoid" id="A0A0C2SKD5"/>
<dbReference type="HOGENOM" id="CLU_3074087_0_0_1"/>
<dbReference type="AlphaFoldDB" id="A0A0C2SKD5"/>
<dbReference type="EMBL" id="KN818256">
    <property type="protein sequence ID" value="KIL63670.1"/>
    <property type="molecule type" value="Genomic_DNA"/>
</dbReference>
<sequence>ISAIGHHAYNFISGGASDNQYRKRDDDLEVRDFDEDLEARDFRDDHPYISAIG</sequence>
<organism evidence="1 2">
    <name type="scientific">Amanita muscaria (strain Koide BX008)</name>
    <dbReference type="NCBI Taxonomy" id="946122"/>
    <lineage>
        <taxon>Eukaryota</taxon>
        <taxon>Fungi</taxon>
        <taxon>Dikarya</taxon>
        <taxon>Basidiomycota</taxon>
        <taxon>Agaricomycotina</taxon>
        <taxon>Agaricomycetes</taxon>
        <taxon>Agaricomycetidae</taxon>
        <taxon>Agaricales</taxon>
        <taxon>Pluteineae</taxon>
        <taxon>Amanitaceae</taxon>
        <taxon>Amanita</taxon>
    </lineage>
</organism>
<evidence type="ECO:0000313" key="2">
    <source>
        <dbReference type="Proteomes" id="UP000054549"/>
    </source>
</evidence>
<protein>
    <submittedName>
        <fullName evidence="1">Uncharacterized protein</fullName>
    </submittedName>
</protein>
<accession>A0A0C2SKD5</accession>
<proteinExistence type="predicted"/>